<dbReference type="InterPro" id="IPR002104">
    <property type="entry name" value="Integrase_catalytic"/>
</dbReference>
<keyword evidence="5" id="KW-1185">Reference proteome</keyword>
<feature type="compositionally biased region" description="Basic and acidic residues" evidence="2">
    <location>
        <begin position="1"/>
        <end position="10"/>
    </location>
</feature>
<protein>
    <recommendedName>
        <fullName evidence="3">Tyr recombinase domain-containing protein</fullName>
    </recommendedName>
</protein>
<feature type="domain" description="Tyr recombinase" evidence="3">
    <location>
        <begin position="231"/>
        <end position="462"/>
    </location>
</feature>
<proteinExistence type="predicted"/>
<name>A0ABR3ENQ7_9AGAR</name>
<keyword evidence="1" id="KW-0233">DNA recombination</keyword>
<dbReference type="Gene3D" id="1.10.443.10">
    <property type="entry name" value="Intergrase catalytic core"/>
    <property type="match status" value="1"/>
</dbReference>
<evidence type="ECO:0000259" key="3">
    <source>
        <dbReference type="PROSITE" id="PS51898"/>
    </source>
</evidence>
<organism evidence="4 5">
    <name type="scientific">Marasmius crinis-equi</name>
    <dbReference type="NCBI Taxonomy" id="585013"/>
    <lineage>
        <taxon>Eukaryota</taxon>
        <taxon>Fungi</taxon>
        <taxon>Dikarya</taxon>
        <taxon>Basidiomycota</taxon>
        <taxon>Agaricomycotina</taxon>
        <taxon>Agaricomycetes</taxon>
        <taxon>Agaricomycetidae</taxon>
        <taxon>Agaricales</taxon>
        <taxon>Marasmiineae</taxon>
        <taxon>Marasmiaceae</taxon>
        <taxon>Marasmius</taxon>
    </lineage>
</organism>
<gene>
    <name evidence="4" type="ORF">V5O48_017518</name>
</gene>
<dbReference type="SUPFAM" id="SSF56349">
    <property type="entry name" value="DNA breaking-rejoining enzymes"/>
    <property type="match status" value="1"/>
</dbReference>
<dbReference type="Proteomes" id="UP001465976">
    <property type="component" value="Unassembled WGS sequence"/>
</dbReference>
<feature type="compositionally biased region" description="Basic and acidic residues" evidence="2">
    <location>
        <begin position="639"/>
        <end position="656"/>
    </location>
</feature>
<evidence type="ECO:0000313" key="5">
    <source>
        <dbReference type="Proteomes" id="UP001465976"/>
    </source>
</evidence>
<feature type="region of interest" description="Disordered" evidence="2">
    <location>
        <begin position="573"/>
        <end position="656"/>
    </location>
</feature>
<dbReference type="PROSITE" id="PS51898">
    <property type="entry name" value="TYR_RECOMBINASE"/>
    <property type="match status" value="1"/>
</dbReference>
<dbReference type="EMBL" id="JBAHYK010002725">
    <property type="protein sequence ID" value="KAL0564527.1"/>
    <property type="molecule type" value="Genomic_DNA"/>
</dbReference>
<dbReference type="InterPro" id="IPR011010">
    <property type="entry name" value="DNA_brk_join_enz"/>
</dbReference>
<feature type="region of interest" description="Disordered" evidence="2">
    <location>
        <begin position="56"/>
        <end position="75"/>
    </location>
</feature>
<dbReference type="InterPro" id="IPR013762">
    <property type="entry name" value="Integrase-like_cat_sf"/>
</dbReference>
<feature type="region of interest" description="Disordered" evidence="2">
    <location>
        <begin position="1"/>
        <end position="48"/>
    </location>
</feature>
<comment type="caution">
    <text evidence="4">The sequence shown here is derived from an EMBL/GenBank/DDBJ whole genome shotgun (WGS) entry which is preliminary data.</text>
</comment>
<feature type="compositionally biased region" description="Basic residues" evidence="2">
    <location>
        <begin position="11"/>
        <end position="24"/>
    </location>
</feature>
<sequence>MPKVKDDSKKKAGQKGKHSGKASNKKSNIVDLSATGGAKMEAKGRQKKVECSATASELNSAASQSKDQWGMSGKTRKGYDGAVSYVMRWHTAFCDSRADMHASGNPPDDGIDEDLLRTALQNPPNRYSSQVLEWFLVSKCIKENHPKSGDRYYSAMVERWDKMDTHGKFIGTYKFEEETGIVTGNPARAPSVQDLMTSIRNTVRSDSTTRNHAEAMSYQDMEKWMAWSEKMVPDALADHPELLATREKLLEVGKHLMMRAFAASGFTLWTRNFELCQLRRRHLTLDCSTSVETGSLPFDRVNLKGRKGWMAKAGFGDDPATAGHIYDIFDQPNLPPIDMRPKLRRWISFLENVLLKRPLEPDDFIFPYMSSNGTVDSQRPMLYDAVQKDINHFASCAGLKPHFTTHSFRRGGAQFRFMHAGLGKCWSLARVRWWGGWAEGEKVDTLIRYLLDELQRYELAHNDALCPVPSDRHSLFLGQHQDVEPASQGHLKAIGNMVETRLQTLETAIHSMFLTAQRWPNLFYPPPFPSSSISGAFSTSTVPAPLPFPLLPAPSTSIQLAASAGVVPPFPDSIPLTPTQNSSAPPPVSFTVSGSMSDPQTHTQSQVFISVPNPNSKSSPNRTRNSRRALTTPTTPGRVIRDIKARGGKAWREAVD</sequence>
<feature type="compositionally biased region" description="Polar residues" evidence="2">
    <location>
        <begin position="56"/>
        <end position="67"/>
    </location>
</feature>
<evidence type="ECO:0000313" key="4">
    <source>
        <dbReference type="EMBL" id="KAL0564527.1"/>
    </source>
</evidence>
<reference evidence="4 5" key="1">
    <citation type="submission" date="2024-02" db="EMBL/GenBank/DDBJ databases">
        <title>A draft genome for the cacao thread blight pathogen Marasmius crinis-equi.</title>
        <authorList>
            <person name="Cohen S.P."/>
            <person name="Baruah I.K."/>
            <person name="Amoako-Attah I."/>
            <person name="Bukari Y."/>
            <person name="Meinhardt L.W."/>
            <person name="Bailey B.A."/>
        </authorList>
    </citation>
    <scope>NUCLEOTIDE SEQUENCE [LARGE SCALE GENOMIC DNA]</scope>
    <source>
        <strain evidence="4 5">GH-76</strain>
    </source>
</reference>
<evidence type="ECO:0000256" key="1">
    <source>
        <dbReference type="ARBA" id="ARBA00023172"/>
    </source>
</evidence>
<evidence type="ECO:0000256" key="2">
    <source>
        <dbReference type="SAM" id="MobiDB-lite"/>
    </source>
</evidence>
<accession>A0ABR3ENQ7</accession>
<feature type="compositionally biased region" description="Polar residues" evidence="2">
    <location>
        <begin position="590"/>
        <end position="608"/>
    </location>
</feature>
<feature type="compositionally biased region" description="Low complexity" evidence="2">
    <location>
        <begin position="612"/>
        <end position="623"/>
    </location>
</feature>